<comment type="caution">
    <text evidence="2">The sequence shown here is derived from an EMBL/GenBank/DDBJ whole genome shotgun (WGS) entry which is preliminary data.</text>
</comment>
<proteinExistence type="predicted"/>
<gene>
    <name evidence="2" type="ORF">HCN08_31610</name>
</gene>
<organism evidence="2 3">
    <name type="scientific">Actinacidiphila epipremni</name>
    <dbReference type="NCBI Taxonomy" id="2053013"/>
    <lineage>
        <taxon>Bacteria</taxon>
        <taxon>Bacillati</taxon>
        <taxon>Actinomycetota</taxon>
        <taxon>Actinomycetes</taxon>
        <taxon>Kitasatosporales</taxon>
        <taxon>Streptomycetaceae</taxon>
        <taxon>Actinacidiphila</taxon>
    </lineage>
</organism>
<evidence type="ECO:0000256" key="1">
    <source>
        <dbReference type="SAM" id="MobiDB-lite"/>
    </source>
</evidence>
<dbReference type="RefSeq" id="WP_167986748.1">
    <property type="nucleotide sequence ID" value="NZ_JAATEJ010000036.1"/>
</dbReference>
<protein>
    <submittedName>
        <fullName evidence="2">Uncharacterized protein</fullName>
    </submittedName>
</protein>
<reference evidence="2 3" key="1">
    <citation type="submission" date="2020-03" db="EMBL/GenBank/DDBJ databases">
        <title>WGS of actinomycetes isolated from Thailand.</title>
        <authorList>
            <person name="Thawai C."/>
        </authorList>
    </citation>
    <scope>NUCLEOTIDE SEQUENCE [LARGE SCALE GENOMIC DNA]</scope>
    <source>
        <strain evidence="2 3">PRB2-1</strain>
    </source>
</reference>
<accession>A0ABX1A2U7</accession>
<name>A0ABX1A2U7_9ACTN</name>
<dbReference type="EMBL" id="JAATEJ010000036">
    <property type="protein sequence ID" value="NJP47918.1"/>
    <property type="molecule type" value="Genomic_DNA"/>
</dbReference>
<dbReference type="Proteomes" id="UP000734511">
    <property type="component" value="Unassembled WGS sequence"/>
</dbReference>
<feature type="region of interest" description="Disordered" evidence="1">
    <location>
        <begin position="1"/>
        <end position="44"/>
    </location>
</feature>
<feature type="compositionally biased region" description="Low complexity" evidence="1">
    <location>
        <begin position="29"/>
        <end position="44"/>
    </location>
</feature>
<evidence type="ECO:0000313" key="3">
    <source>
        <dbReference type="Proteomes" id="UP000734511"/>
    </source>
</evidence>
<sequence>MPGPHTAGEALPTPEAPVPRAARGPSGFPAGHAADPGDTGAAGPERLVPVEIPVIPVATTPWSGDWFGTAAAVMPVSLAVLPGGTVHTWGTVMSQVADLADGTHPAWSAAAWQARENGRPTPVAVGHPDGRVDRFLVAADGTVRAAVGPPAPAPARPAPDPCWGDLTGMPHGLCALPLGPGVASAVERAGLEAALDRDWRAATHYYTVATARWHARSHTEGTAEAERVARLATTVWLRTAPEDSAVLGFTLAHLLIASLPDLRGPIAALLRRLADHLPAAGRPGSAPPPQLGG</sequence>
<keyword evidence="3" id="KW-1185">Reference proteome</keyword>
<evidence type="ECO:0000313" key="2">
    <source>
        <dbReference type="EMBL" id="NJP47918.1"/>
    </source>
</evidence>